<feature type="domain" description="Pyrimidine nucleoside phosphorylase C-terminal" evidence="15">
    <location>
        <begin position="345"/>
        <end position="418"/>
    </location>
</feature>
<dbReference type="GO" id="GO:0004645">
    <property type="term" value="F:1,4-alpha-oligoglucan phosphorylase activity"/>
    <property type="evidence" value="ECO:0007669"/>
    <property type="project" value="InterPro"/>
</dbReference>
<dbReference type="Gene3D" id="3.90.1170.30">
    <property type="entry name" value="Pyrimidine nucleoside phosphorylase-like, C-terminal domain"/>
    <property type="match status" value="1"/>
</dbReference>
<keyword evidence="10" id="KW-0479">Metal-binding</keyword>
<dbReference type="InterPro" id="IPR017459">
    <property type="entry name" value="Glycosyl_Trfase_fam3_N_dom"/>
</dbReference>
<keyword evidence="17" id="KW-1185">Reference proteome</keyword>
<dbReference type="PATRIC" id="fig|997296.3.peg.3027"/>
<dbReference type="SUPFAM" id="SSF52418">
    <property type="entry name" value="Nucleoside phosphorylase/phosphoribosyltransferase catalytic domain"/>
    <property type="match status" value="1"/>
</dbReference>
<comment type="similarity">
    <text evidence="4">Belongs to the thymidine/pyrimidine-nucleoside phosphorylase family.</text>
</comment>
<evidence type="ECO:0000256" key="11">
    <source>
        <dbReference type="ARBA" id="ARBA00022958"/>
    </source>
</evidence>
<dbReference type="InterPro" id="IPR000312">
    <property type="entry name" value="Glycosyl_Trfase_fam3"/>
</dbReference>
<dbReference type="FunFam" id="3.40.1030.10:FF:000003">
    <property type="entry name" value="Pyrimidine-nucleoside phosphorylase"/>
    <property type="match status" value="1"/>
</dbReference>
<dbReference type="GO" id="GO:0009032">
    <property type="term" value="F:thymidine phosphorylase activity"/>
    <property type="evidence" value="ECO:0007669"/>
    <property type="project" value="TreeGrafter"/>
</dbReference>
<evidence type="ECO:0000256" key="2">
    <source>
        <dbReference type="ARBA" id="ARBA00001958"/>
    </source>
</evidence>
<comment type="function">
    <text evidence="3">Catalyzes phosphorolysis of the pyrimidine nucleosides uridine, thymidine and 2'-deoxyuridine with the formation of the corresponding pyrimidine base and ribose-1-phosphate.</text>
</comment>
<evidence type="ECO:0000256" key="10">
    <source>
        <dbReference type="ARBA" id="ARBA00022723"/>
    </source>
</evidence>
<dbReference type="GO" id="GO:0046872">
    <property type="term" value="F:metal ion binding"/>
    <property type="evidence" value="ECO:0007669"/>
    <property type="project" value="UniProtKB-KW"/>
</dbReference>
<dbReference type="InterPro" id="IPR036320">
    <property type="entry name" value="Glycosyl_Trfase_fam3_N_dom_sf"/>
</dbReference>
<reference evidence="16 17" key="1">
    <citation type="journal article" date="2012" name="Appl. Environ. Microbiol.">
        <title>Genome Sequence of Thermotolerant Bacillus methanolicus: Features and Regulation Related to Methylotrophy and Production of L-Lysine and L-Glutamate from Methanol.</title>
        <authorList>
            <person name="Heggeset T.M."/>
            <person name="Krog A."/>
            <person name="Balzer S."/>
            <person name="Wentzel A."/>
            <person name="Ellingsen T.E."/>
            <person name="Brautaset T."/>
        </authorList>
    </citation>
    <scope>NUCLEOTIDE SEQUENCE [LARGE SCALE GENOMIC DNA]</scope>
    <source>
        <strain evidence="16 17">PB1</strain>
    </source>
</reference>
<comment type="catalytic activity">
    <reaction evidence="1">
        <text>2'-deoxyuridine + phosphate = 2-deoxy-alpha-D-ribose 1-phosphate + uracil</text>
        <dbReference type="Rhea" id="RHEA:22824"/>
        <dbReference type="ChEBI" id="CHEBI:16450"/>
        <dbReference type="ChEBI" id="CHEBI:17568"/>
        <dbReference type="ChEBI" id="CHEBI:43474"/>
        <dbReference type="ChEBI" id="CHEBI:57259"/>
        <dbReference type="EC" id="2.4.2.2"/>
    </reaction>
</comment>
<dbReference type="Pfam" id="PF02885">
    <property type="entry name" value="Glycos_trans_3N"/>
    <property type="match status" value="1"/>
</dbReference>
<dbReference type="InterPro" id="IPR018090">
    <property type="entry name" value="Pyrmidine_PPas_bac/euk"/>
</dbReference>
<evidence type="ECO:0000313" key="17">
    <source>
        <dbReference type="Proteomes" id="UP000010523"/>
    </source>
</evidence>
<evidence type="ECO:0000313" key="16">
    <source>
        <dbReference type="EMBL" id="EIJ78748.1"/>
    </source>
</evidence>
<accession>I3DWX7</accession>
<evidence type="ECO:0000256" key="7">
    <source>
        <dbReference type="ARBA" id="ARBA00014680"/>
    </source>
</evidence>
<dbReference type="PIRSF" id="PIRSF000478">
    <property type="entry name" value="TP_PyNP"/>
    <property type="match status" value="1"/>
</dbReference>
<dbReference type="PROSITE" id="PS00647">
    <property type="entry name" value="THYMID_PHOSPHORYLASE"/>
    <property type="match status" value="1"/>
</dbReference>
<dbReference type="InterPro" id="IPR013102">
    <property type="entry name" value="PYNP_C"/>
</dbReference>
<dbReference type="EMBL" id="AFEU01000003">
    <property type="protein sequence ID" value="EIJ78748.1"/>
    <property type="molecule type" value="Genomic_DNA"/>
</dbReference>
<name>I3DWX7_BACMT</name>
<sequence>MRMVDLIEKKRDGKELTTEEIQFIIKGYTDGSIPDYQMSALTMAVYFQGMTERERADLTLAMAESGDQIDLSKIEGIKVDKHSTGGVGDTTTLVLGPLVASVGVPVAKMSGRGLGHTGGTIDKLESVPGFHAEIDNQEFIDLVNKNKIAVIAQSGNLTPADKKLYALRDVTATVDSIPLIASSIMSKKIAAGADCIVLDVKTGAGAFMKTLEDSRELARAMVRIGNNVGRKTMAVISDMSQPLGLAIGNALEVKEAIDTLKGEGPEDLTELCLTLGSHIVLLAKKANSLTEARQMLEKAIEDCSALESLKRFLSSQGGDASVVDDPSKLPQAKYTFELEAKEDGFVSEIVADEVGTAAMLLGAGRTTKESSIDLAVGLVLRKKIGDHVKKGESLVTIHSNFENINEIKEKLYVNIKITPEIMNPPKLIHEVITE</sequence>
<gene>
    <name evidence="16" type="ORF">PB1_14359</name>
</gene>
<dbReference type="GO" id="GO:0005829">
    <property type="term" value="C:cytosol"/>
    <property type="evidence" value="ECO:0007669"/>
    <property type="project" value="TreeGrafter"/>
</dbReference>
<dbReference type="InterPro" id="IPR000053">
    <property type="entry name" value="Thymidine/pyrmidine_PPase"/>
</dbReference>
<evidence type="ECO:0000256" key="12">
    <source>
        <dbReference type="ARBA" id="ARBA00048453"/>
    </source>
</evidence>
<evidence type="ECO:0000256" key="4">
    <source>
        <dbReference type="ARBA" id="ARBA00006915"/>
    </source>
</evidence>
<dbReference type="NCBIfam" id="NF004490">
    <property type="entry name" value="PRK05820.1"/>
    <property type="match status" value="1"/>
</dbReference>
<dbReference type="Gene3D" id="1.20.970.10">
    <property type="entry name" value="Transferase, Pyrimidine Nucleoside Phosphorylase, Chain C"/>
    <property type="match status" value="1"/>
</dbReference>
<dbReference type="SUPFAM" id="SSF54680">
    <property type="entry name" value="Pyrimidine nucleoside phosphorylase C-terminal domain"/>
    <property type="match status" value="1"/>
</dbReference>
<evidence type="ECO:0000256" key="14">
    <source>
        <dbReference type="SAM" id="Coils"/>
    </source>
</evidence>
<dbReference type="SMART" id="SM00941">
    <property type="entry name" value="PYNP_C"/>
    <property type="match status" value="1"/>
</dbReference>
<dbReference type="InterPro" id="IPR017872">
    <property type="entry name" value="Pyrmidine_PPase_CS"/>
</dbReference>
<dbReference type="Pfam" id="PF07831">
    <property type="entry name" value="PYNP_C"/>
    <property type="match status" value="1"/>
</dbReference>
<proteinExistence type="inferred from homology"/>
<evidence type="ECO:0000256" key="1">
    <source>
        <dbReference type="ARBA" id="ARBA00001066"/>
    </source>
</evidence>
<feature type="coiled-coil region" evidence="14">
    <location>
        <begin position="282"/>
        <end position="309"/>
    </location>
</feature>
<comment type="cofactor">
    <cofactor evidence="2">
        <name>K(+)</name>
        <dbReference type="ChEBI" id="CHEBI:29103"/>
    </cofactor>
</comment>
<evidence type="ECO:0000256" key="13">
    <source>
        <dbReference type="ARBA" id="ARBA00048525"/>
    </source>
</evidence>
<dbReference type="NCBIfam" id="NF004747">
    <property type="entry name" value="PRK06078.1"/>
    <property type="match status" value="1"/>
</dbReference>
<dbReference type="STRING" id="997296.PB1_14359"/>
<keyword evidence="14" id="KW-0175">Coiled coil</keyword>
<dbReference type="Pfam" id="PF00591">
    <property type="entry name" value="Glycos_transf_3"/>
    <property type="match status" value="1"/>
</dbReference>
<evidence type="ECO:0000256" key="8">
    <source>
        <dbReference type="ARBA" id="ARBA00022676"/>
    </source>
</evidence>
<comment type="catalytic activity">
    <reaction evidence="13">
        <text>thymidine + phosphate = 2-deoxy-alpha-D-ribose 1-phosphate + thymine</text>
        <dbReference type="Rhea" id="RHEA:16037"/>
        <dbReference type="ChEBI" id="CHEBI:17748"/>
        <dbReference type="ChEBI" id="CHEBI:17821"/>
        <dbReference type="ChEBI" id="CHEBI:43474"/>
        <dbReference type="ChEBI" id="CHEBI:57259"/>
        <dbReference type="EC" id="2.4.2.2"/>
    </reaction>
</comment>
<evidence type="ECO:0000256" key="3">
    <source>
        <dbReference type="ARBA" id="ARBA00003877"/>
    </source>
</evidence>
<dbReference type="Proteomes" id="UP000010523">
    <property type="component" value="Unassembled WGS sequence"/>
</dbReference>
<comment type="catalytic activity">
    <reaction evidence="12">
        <text>uridine + phosphate = alpha-D-ribose 1-phosphate + uracil</text>
        <dbReference type="Rhea" id="RHEA:24388"/>
        <dbReference type="ChEBI" id="CHEBI:16704"/>
        <dbReference type="ChEBI" id="CHEBI:17568"/>
        <dbReference type="ChEBI" id="CHEBI:43474"/>
        <dbReference type="ChEBI" id="CHEBI:57720"/>
        <dbReference type="EC" id="2.4.2.2"/>
    </reaction>
</comment>
<organism evidence="16 17">
    <name type="scientific">Bacillus methanolicus PB1</name>
    <dbReference type="NCBI Taxonomy" id="997296"/>
    <lineage>
        <taxon>Bacteria</taxon>
        <taxon>Bacillati</taxon>
        <taxon>Bacillota</taxon>
        <taxon>Bacilli</taxon>
        <taxon>Bacillales</taxon>
        <taxon>Bacillaceae</taxon>
        <taxon>Bacillus</taxon>
    </lineage>
</organism>
<dbReference type="SUPFAM" id="SSF47648">
    <property type="entry name" value="Nucleoside phosphorylase/phosphoribosyltransferase N-terminal domain"/>
    <property type="match status" value="1"/>
</dbReference>
<protein>
    <recommendedName>
        <fullName evidence="7">Pyrimidine-nucleoside phosphorylase</fullName>
        <ecNumber evidence="6">2.4.2.2</ecNumber>
    </recommendedName>
</protein>
<dbReference type="Gene3D" id="3.40.1030.10">
    <property type="entry name" value="Nucleoside phosphorylase/phosphoribosyltransferase catalytic domain"/>
    <property type="match status" value="1"/>
</dbReference>
<dbReference type="InterPro" id="IPR036566">
    <property type="entry name" value="PYNP-like_C_sf"/>
</dbReference>
<evidence type="ECO:0000259" key="15">
    <source>
        <dbReference type="SMART" id="SM00941"/>
    </source>
</evidence>
<dbReference type="OrthoDB" id="9763887at2"/>
<evidence type="ECO:0000256" key="5">
    <source>
        <dbReference type="ARBA" id="ARBA00011738"/>
    </source>
</evidence>
<dbReference type="GO" id="GO:0006213">
    <property type="term" value="P:pyrimidine nucleoside metabolic process"/>
    <property type="evidence" value="ECO:0007669"/>
    <property type="project" value="InterPro"/>
</dbReference>
<dbReference type="PANTHER" id="PTHR10515:SF0">
    <property type="entry name" value="THYMIDINE PHOSPHORYLASE"/>
    <property type="match status" value="1"/>
</dbReference>
<dbReference type="GO" id="GO:0006206">
    <property type="term" value="P:pyrimidine nucleobase metabolic process"/>
    <property type="evidence" value="ECO:0007669"/>
    <property type="project" value="InterPro"/>
</dbReference>
<dbReference type="NCBIfam" id="TIGR02644">
    <property type="entry name" value="Y_phosphoryl"/>
    <property type="match status" value="1"/>
</dbReference>
<keyword evidence="11" id="KW-0630">Potassium</keyword>
<dbReference type="RefSeq" id="WP_004437543.1">
    <property type="nucleotide sequence ID" value="NZ_AFEU01000003.1"/>
</dbReference>
<dbReference type="EC" id="2.4.2.2" evidence="6"/>
<keyword evidence="9" id="KW-0808">Transferase</keyword>
<evidence type="ECO:0000256" key="6">
    <source>
        <dbReference type="ARBA" id="ARBA00011889"/>
    </source>
</evidence>
<dbReference type="InterPro" id="IPR035902">
    <property type="entry name" value="Nuc_phospho_transferase"/>
</dbReference>
<evidence type="ECO:0000256" key="9">
    <source>
        <dbReference type="ARBA" id="ARBA00022679"/>
    </source>
</evidence>
<comment type="caution">
    <text evidence="16">The sequence shown here is derived from an EMBL/GenBank/DDBJ whole genome shotgun (WGS) entry which is preliminary data.</text>
</comment>
<dbReference type="AlphaFoldDB" id="I3DWX7"/>
<keyword evidence="8" id="KW-0328">Glycosyltransferase</keyword>
<dbReference type="FunFam" id="1.20.970.10:FF:000002">
    <property type="entry name" value="Pyrimidine-nucleoside phosphorylase"/>
    <property type="match status" value="1"/>
</dbReference>
<comment type="subunit">
    <text evidence="5">Homodimer.</text>
</comment>
<dbReference type="PANTHER" id="PTHR10515">
    <property type="entry name" value="THYMIDINE PHOSPHORYLASE"/>
    <property type="match status" value="1"/>
</dbReference>
<dbReference type="eggNOG" id="COG0213">
    <property type="taxonomic scope" value="Bacteria"/>
</dbReference>